<accession>A0A382CKR5</accession>
<evidence type="ECO:0000313" key="1">
    <source>
        <dbReference type="EMBL" id="SVB25927.1"/>
    </source>
</evidence>
<gene>
    <name evidence="1" type="ORF">METZ01_LOCUS178781</name>
</gene>
<protein>
    <submittedName>
        <fullName evidence="1">Uncharacterized protein</fullName>
    </submittedName>
</protein>
<reference evidence="1" key="1">
    <citation type="submission" date="2018-05" db="EMBL/GenBank/DDBJ databases">
        <authorList>
            <person name="Lanie J.A."/>
            <person name="Ng W.-L."/>
            <person name="Kazmierczak K.M."/>
            <person name="Andrzejewski T.M."/>
            <person name="Davidsen T.M."/>
            <person name="Wayne K.J."/>
            <person name="Tettelin H."/>
            <person name="Glass J.I."/>
            <person name="Rusch D."/>
            <person name="Podicherti R."/>
            <person name="Tsui H.-C.T."/>
            <person name="Winkler M.E."/>
        </authorList>
    </citation>
    <scope>NUCLEOTIDE SEQUENCE</scope>
</reference>
<dbReference type="AlphaFoldDB" id="A0A382CKR5"/>
<name>A0A382CKR5_9ZZZZ</name>
<proteinExistence type="predicted"/>
<feature type="non-terminal residue" evidence="1">
    <location>
        <position position="1"/>
    </location>
</feature>
<organism evidence="1">
    <name type="scientific">marine metagenome</name>
    <dbReference type="NCBI Taxonomy" id="408172"/>
    <lineage>
        <taxon>unclassified sequences</taxon>
        <taxon>metagenomes</taxon>
        <taxon>ecological metagenomes</taxon>
    </lineage>
</organism>
<sequence>VKNQTDPKKFNKIEEVIKDFFLFYYCPASIRQAQLKKTFIIICTLNKQKKVKSINYIG</sequence>
<dbReference type="EMBL" id="UINC01034690">
    <property type="protein sequence ID" value="SVB25927.1"/>
    <property type="molecule type" value="Genomic_DNA"/>
</dbReference>